<dbReference type="OrthoDB" id="2681490at2759"/>
<proteinExistence type="predicted"/>
<dbReference type="InParanoid" id="A0A0C9Z406"/>
<sequence length="522" mass="57777">MPRAHPPRFFPRIASTFRALAHSYFAPMDQPALDRFGMPFKGDPNAPRFAGDKTTLVDFLESVERFALPGSLSDKEIIKYALRYTVGDDRELFSFYEGNSYEEFANAALDFYPECGTAHYMRPKCANSTPISAPIDAPPSHTPPHLECAQAQPSAPAIAPIREIREANLAPASPEPSISEITPAPAYIKSPIARAPAQPTFTPQHPLAEAILPQPEIREPSITANAPEAPLEQIASPMVSNDLKHSSHFSAPYQEPSAVSVVYYAKHFAQSLSLTTSLVTDDFAHIAFFAYSDYRLPVKHPCLILPISQVEHVSGDPDANHVPHIASDFAQGARLEALYIHPHPNSHFSRISRLELSRSYSTVSNMFLLPSHHLSSSGLLTRKVRAPRAFIPTHHAPIITEEFSHYRIFIISSCLNHISFIQLVPYFLQPSRRDSGARLTHAHSHIALDITLNFALFAFSPFMVILSSHALTTPRLCLGAYCTLIQCPYSSSAPPSRPISPCIHPSLLHLQKNNLSSRPQRI</sequence>
<evidence type="ECO:0000313" key="2">
    <source>
        <dbReference type="Proteomes" id="UP000054485"/>
    </source>
</evidence>
<gene>
    <name evidence="1" type="ORF">CY34DRAFT_19275</name>
</gene>
<keyword evidence="2" id="KW-1185">Reference proteome</keyword>
<organism evidence="1 2">
    <name type="scientific">Suillus luteus UH-Slu-Lm8-n1</name>
    <dbReference type="NCBI Taxonomy" id="930992"/>
    <lineage>
        <taxon>Eukaryota</taxon>
        <taxon>Fungi</taxon>
        <taxon>Dikarya</taxon>
        <taxon>Basidiomycota</taxon>
        <taxon>Agaricomycotina</taxon>
        <taxon>Agaricomycetes</taxon>
        <taxon>Agaricomycetidae</taxon>
        <taxon>Boletales</taxon>
        <taxon>Suillineae</taxon>
        <taxon>Suillaceae</taxon>
        <taxon>Suillus</taxon>
    </lineage>
</organism>
<accession>A0A0C9Z406</accession>
<reference evidence="2" key="2">
    <citation type="submission" date="2015-01" db="EMBL/GenBank/DDBJ databases">
        <title>Evolutionary Origins and Diversification of the Mycorrhizal Mutualists.</title>
        <authorList>
            <consortium name="DOE Joint Genome Institute"/>
            <consortium name="Mycorrhizal Genomics Consortium"/>
            <person name="Kohler A."/>
            <person name="Kuo A."/>
            <person name="Nagy L.G."/>
            <person name="Floudas D."/>
            <person name="Copeland A."/>
            <person name="Barry K.W."/>
            <person name="Cichocki N."/>
            <person name="Veneault-Fourrey C."/>
            <person name="LaButti K."/>
            <person name="Lindquist E.A."/>
            <person name="Lipzen A."/>
            <person name="Lundell T."/>
            <person name="Morin E."/>
            <person name="Murat C."/>
            <person name="Riley R."/>
            <person name="Ohm R."/>
            <person name="Sun H."/>
            <person name="Tunlid A."/>
            <person name="Henrissat B."/>
            <person name="Grigoriev I.V."/>
            <person name="Hibbett D.S."/>
            <person name="Martin F."/>
        </authorList>
    </citation>
    <scope>NUCLEOTIDE SEQUENCE [LARGE SCALE GENOMIC DNA]</scope>
    <source>
        <strain evidence="2">UH-Slu-Lm8-n1</strain>
    </source>
</reference>
<dbReference type="AlphaFoldDB" id="A0A0C9Z406"/>
<dbReference type="Proteomes" id="UP000054485">
    <property type="component" value="Unassembled WGS sequence"/>
</dbReference>
<dbReference type="HOGENOM" id="CLU_521925_0_0_1"/>
<reference evidence="1 2" key="1">
    <citation type="submission" date="2014-04" db="EMBL/GenBank/DDBJ databases">
        <authorList>
            <consortium name="DOE Joint Genome Institute"/>
            <person name="Kuo A."/>
            <person name="Ruytinx J."/>
            <person name="Rineau F."/>
            <person name="Colpaert J."/>
            <person name="Kohler A."/>
            <person name="Nagy L.G."/>
            <person name="Floudas D."/>
            <person name="Copeland A."/>
            <person name="Barry K.W."/>
            <person name="Cichocki N."/>
            <person name="Veneault-Fourrey C."/>
            <person name="LaButti K."/>
            <person name="Lindquist E.A."/>
            <person name="Lipzen A."/>
            <person name="Lundell T."/>
            <person name="Morin E."/>
            <person name="Murat C."/>
            <person name="Sun H."/>
            <person name="Tunlid A."/>
            <person name="Henrissat B."/>
            <person name="Grigoriev I.V."/>
            <person name="Hibbett D.S."/>
            <person name="Martin F."/>
            <person name="Nordberg H.P."/>
            <person name="Cantor M.N."/>
            <person name="Hua S.X."/>
        </authorList>
    </citation>
    <scope>NUCLEOTIDE SEQUENCE [LARGE SCALE GENOMIC DNA]</scope>
    <source>
        <strain evidence="1 2">UH-Slu-Lm8-n1</strain>
    </source>
</reference>
<protein>
    <submittedName>
        <fullName evidence="1">Uncharacterized protein</fullName>
    </submittedName>
</protein>
<name>A0A0C9Z406_9AGAM</name>
<dbReference type="EMBL" id="KN836395">
    <property type="protein sequence ID" value="KIK32120.1"/>
    <property type="molecule type" value="Genomic_DNA"/>
</dbReference>
<evidence type="ECO:0000313" key="1">
    <source>
        <dbReference type="EMBL" id="KIK32120.1"/>
    </source>
</evidence>